<dbReference type="SUPFAM" id="SSF53756">
    <property type="entry name" value="UDP-Glycosyltransferase/glycogen phosphorylase"/>
    <property type="match status" value="1"/>
</dbReference>
<dbReference type="EMBL" id="JAZDWU010000003">
    <property type="protein sequence ID" value="KAL0008659.1"/>
    <property type="molecule type" value="Genomic_DNA"/>
</dbReference>
<organism evidence="2 3">
    <name type="scientific">Lithocarpus litseifolius</name>
    <dbReference type="NCBI Taxonomy" id="425828"/>
    <lineage>
        <taxon>Eukaryota</taxon>
        <taxon>Viridiplantae</taxon>
        <taxon>Streptophyta</taxon>
        <taxon>Embryophyta</taxon>
        <taxon>Tracheophyta</taxon>
        <taxon>Spermatophyta</taxon>
        <taxon>Magnoliopsida</taxon>
        <taxon>eudicotyledons</taxon>
        <taxon>Gunneridae</taxon>
        <taxon>Pentapetalae</taxon>
        <taxon>rosids</taxon>
        <taxon>fabids</taxon>
        <taxon>Fagales</taxon>
        <taxon>Fagaceae</taxon>
        <taxon>Lithocarpus</taxon>
    </lineage>
</organism>
<comment type="similarity">
    <text evidence="1">Belongs to the UDP-glycosyltransferase family.</text>
</comment>
<reference evidence="2 3" key="1">
    <citation type="submission" date="2024-01" db="EMBL/GenBank/DDBJ databases">
        <title>A telomere-to-telomere, gap-free genome of sweet tea (Lithocarpus litseifolius).</title>
        <authorList>
            <person name="Zhou J."/>
        </authorList>
    </citation>
    <scope>NUCLEOTIDE SEQUENCE [LARGE SCALE GENOMIC DNA]</scope>
    <source>
        <strain evidence="2">Zhou-2022a</strain>
        <tissue evidence="2">Leaf</tissue>
    </source>
</reference>
<keyword evidence="3" id="KW-1185">Reference proteome</keyword>
<dbReference type="Gene3D" id="3.40.50.2000">
    <property type="entry name" value="Glycogen Phosphorylase B"/>
    <property type="match status" value="1"/>
</dbReference>
<accession>A0AAW2DEX2</accession>
<sequence>MLKKLLLSSKSQGRWREPKGDQWSDIMKWLDDQPQSSVVFLCFGSRGGFGDNQVKEIAKALERDGFPFLWSLRRPLQMVSMHFPLSMRIWRKSCQKDFWIGRLELERSLDGLHKWQSYHILQLEVLYRIVGGIQYWKAFGLVCQLLHGHSMLNNSLMPLRWSRRWN</sequence>
<protein>
    <submittedName>
        <fullName evidence="2">Uncharacterized protein</fullName>
    </submittedName>
</protein>
<evidence type="ECO:0000313" key="3">
    <source>
        <dbReference type="Proteomes" id="UP001459277"/>
    </source>
</evidence>
<dbReference type="GO" id="GO:0035251">
    <property type="term" value="F:UDP-glucosyltransferase activity"/>
    <property type="evidence" value="ECO:0007669"/>
    <property type="project" value="InterPro"/>
</dbReference>
<dbReference type="Proteomes" id="UP001459277">
    <property type="component" value="Unassembled WGS sequence"/>
</dbReference>
<dbReference type="AlphaFoldDB" id="A0AAW2DEX2"/>
<dbReference type="InterPro" id="IPR050481">
    <property type="entry name" value="UDP-glycosyltransf_plant"/>
</dbReference>
<comment type="caution">
    <text evidence="2">The sequence shown here is derived from an EMBL/GenBank/DDBJ whole genome shotgun (WGS) entry which is preliminary data.</text>
</comment>
<evidence type="ECO:0000256" key="1">
    <source>
        <dbReference type="ARBA" id="ARBA00009995"/>
    </source>
</evidence>
<evidence type="ECO:0000313" key="2">
    <source>
        <dbReference type="EMBL" id="KAL0008659.1"/>
    </source>
</evidence>
<proteinExistence type="inferred from homology"/>
<dbReference type="PANTHER" id="PTHR48048:SF45">
    <property type="entry name" value="GLYCOSYLTRANSFERASE"/>
    <property type="match status" value="1"/>
</dbReference>
<gene>
    <name evidence="2" type="ORF">SO802_010161</name>
</gene>
<dbReference type="PANTHER" id="PTHR48048">
    <property type="entry name" value="GLYCOSYLTRANSFERASE"/>
    <property type="match status" value="1"/>
</dbReference>
<name>A0AAW2DEX2_9ROSI</name>